<keyword evidence="1" id="KW-1133">Transmembrane helix</keyword>
<keyword evidence="1" id="KW-0812">Transmembrane</keyword>
<dbReference type="Proteomes" id="UP001064933">
    <property type="component" value="Chromosome"/>
</dbReference>
<name>A0ABY6B406_9BURK</name>
<proteinExistence type="predicted"/>
<evidence type="ECO:0000256" key="1">
    <source>
        <dbReference type="SAM" id="Phobius"/>
    </source>
</evidence>
<gene>
    <name evidence="2" type="ORF">N4261_09560</name>
</gene>
<evidence type="ECO:0000313" key="2">
    <source>
        <dbReference type="EMBL" id="UXH80103.1"/>
    </source>
</evidence>
<protein>
    <submittedName>
        <fullName evidence="2">Uncharacterized protein</fullName>
    </submittedName>
</protein>
<evidence type="ECO:0000313" key="3">
    <source>
        <dbReference type="Proteomes" id="UP001064933"/>
    </source>
</evidence>
<reference evidence="2" key="1">
    <citation type="submission" date="2022-10" db="EMBL/GenBank/DDBJ databases">
        <title>Characterization and whole genome sequencing of a new Roseateles species, isolated from fresh water.</title>
        <authorList>
            <person name="Guliayeva D.Y."/>
            <person name="Akhremchuk A.E."/>
            <person name="Sikolenko M.A."/>
            <person name="Valentovich L.N."/>
            <person name="Sidarenka A.V."/>
        </authorList>
    </citation>
    <scope>NUCLEOTIDE SEQUENCE</scope>
    <source>
        <strain evidence="2">BIM B-1768</strain>
    </source>
</reference>
<dbReference type="EMBL" id="CP104562">
    <property type="protein sequence ID" value="UXH80103.1"/>
    <property type="molecule type" value="Genomic_DNA"/>
</dbReference>
<dbReference type="RefSeq" id="WP_261759921.1">
    <property type="nucleotide sequence ID" value="NZ_CP104562.2"/>
</dbReference>
<sequence length="259" mass="27617">MELYTTWLNFDVPPATVMFYPSMAAAPASSLFVLVVADAGGRAGMHVPPAKPGDPPNRPIGSYAVVQFRPNDSLWAYAVSHEVLEMLVDPGGNRVANGMAPGTGAIPAQYLMEVCDPCQDLTHAYKLSPFDDVFLCDFCLPAFYGLNSGTKFTRTGSITQPLRIANGGSLVFRTEQHGWLKWTSGGVVPVDPATATITAADNIRGTLDRVDGYAGPHQELSSRAVRNKGLGKGLRTTGKGAEDSRARVAAHAKRLGIKT</sequence>
<accession>A0ABY6B406</accession>
<feature type="transmembrane region" description="Helical" evidence="1">
    <location>
        <begin position="17"/>
        <end position="37"/>
    </location>
</feature>
<keyword evidence="3" id="KW-1185">Reference proteome</keyword>
<organism evidence="2 3">
    <name type="scientific">Roseateles amylovorans</name>
    <dbReference type="NCBI Taxonomy" id="2978473"/>
    <lineage>
        <taxon>Bacteria</taxon>
        <taxon>Pseudomonadati</taxon>
        <taxon>Pseudomonadota</taxon>
        <taxon>Betaproteobacteria</taxon>
        <taxon>Burkholderiales</taxon>
        <taxon>Sphaerotilaceae</taxon>
        <taxon>Roseateles</taxon>
    </lineage>
</organism>
<keyword evidence="1" id="KW-0472">Membrane</keyword>